<organism evidence="1 2">
    <name type="scientific">Sediminicurvatus halobius</name>
    <dbReference type="NCBI Taxonomy" id="2182432"/>
    <lineage>
        <taxon>Bacteria</taxon>
        <taxon>Pseudomonadati</taxon>
        <taxon>Pseudomonadota</taxon>
        <taxon>Gammaproteobacteria</taxon>
        <taxon>Chromatiales</taxon>
        <taxon>Ectothiorhodospiraceae</taxon>
        <taxon>Sediminicurvatus</taxon>
    </lineage>
</organism>
<proteinExistence type="predicted"/>
<evidence type="ECO:0000313" key="2">
    <source>
        <dbReference type="Proteomes" id="UP000245474"/>
    </source>
</evidence>
<dbReference type="InterPro" id="IPR012337">
    <property type="entry name" value="RNaseH-like_sf"/>
</dbReference>
<dbReference type="EMBL" id="QFFI01000029">
    <property type="protein sequence ID" value="PWG61659.1"/>
    <property type="molecule type" value="Genomic_DNA"/>
</dbReference>
<comment type="caution">
    <text evidence="1">The sequence shown here is derived from an EMBL/GenBank/DDBJ whole genome shotgun (WGS) entry which is preliminary data.</text>
</comment>
<keyword evidence="1" id="KW-0269">Exonuclease</keyword>
<keyword evidence="1" id="KW-0540">Nuclease</keyword>
<dbReference type="OrthoDB" id="9803925at2"/>
<keyword evidence="2" id="KW-1185">Reference proteome</keyword>
<dbReference type="GO" id="GO:0003676">
    <property type="term" value="F:nucleic acid binding"/>
    <property type="evidence" value="ECO:0007669"/>
    <property type="project" value="InterPro"/>
</dbReference>
<gene>
    <name evidence="1" type="ORF">DEM34_15405</name>
</gene>
<dbReference type="SUPFAM" id="SSF53098">
    <property type="entry name" value="Ribonuclease H-like"/>
    <property type="match status" value="1"/>
</dbReference>
<dbReference type="RefSeq" id="WP_109679724.1">
    <property type="nucleotide sequence ID" value="NZ_CP086615.1"/>
</dbReference>
<evidence type="ECO:0000313" key="1">
    <source>
        <dbReference type="EMBL" id="PWG61659.1"/>
    </source>
</evidence>
<accession>A0A2U2MY57</accession>
<reference evidence="1 2" key="1">
    <citation type="submission" date="2018-05" db="EMBL/GenBank/DDBJ databases">
        <title>Spiribacter halobius sp. nov., a moderately halophilic bacterium isolated from marine solar saltern.</title>
        <authorList>
            <person name="Zheng W.-S."/>
            <person name="Lu D.-C."/>
            <person name="Du Z.-J."/>
        </authorList>
    </citation>
    <scope>NUCLEOTIDE SEQUENCE [LARGE SCALE GENOMIC DNA]</scope>
    <source>
        <strain evidence="1 2">E85</strain>
    </source>
</reference>
<dbReference type="AlphaFoldDB" id="A0A2U2MY57"/>
<dbReference type="GO" id="GO:0004527">
    <property type="term" value="F:exonuclease activity"/>
    <property type="evidence" value="ECO:0007669"/>
    <property type="project" value="UniProtKB-KW"/>
</dbReference>
<protein>
    <submittedName>
        <fullName evidence="1">Exonuclease</fullName>
    </submittedName>
</protein>
<keyword evidence="1" id="KW-0378">Hydrolase</keyword>
<dbReference type="Proteomes" id="UP000245474">
    <property type="component" value="Unassembled WGS sequence"/>
</dbReference>
<dbReference type="Gene3D" id="3.30.420.10">
    <property type="entry name" value="Ribonuclease H-like superfamily/Ribonuclease H"/>
    <property type="match status" value="1"/>
</dbReference>
<sequence>MARELYVSTDIEADGPAPGLHSMLSFGSAVYDRDKTLIDTFSANLRCLPGAAAHPDTAAWWQTQGEAWIACRQDPEAPEQAMPRYRDWLRRLPGRPVFVGYPASFDFMFIAWYLLRFTGENPFGFSAIDIKTYAMAVLGREYRRTVKHTLPRDWFDDLPHTHVALDDAIEQGALFCNVLRAATRPGAR</sequence>
<name>A0A2U2MY57_9GAMM</name>
<dbReference type="InterPro" id="IPR036397">
    <property type="entry name" value="RNaseH_sf"/>
</dbReference>